<name>A0A518G7V9_9BACT</name>
<evidence type="ECO:0000313" key="3">
    <source>
        <dbReference type="Proteomes" id="UP000318017"/>
    </source>
</evidence>
<dbReference type="Pfam" id="PF12867">
    <property type="entry name" value="DinB_2"/>
    <property type="match status" value="1"/>
</dbReference>
<evidence type="ECO:0000313" key="2">
    <source>
        <dbReference type="EMBL" id="QDV24674.1"/>
    </source>
</evidence>
<reference evidence="2 3" key="1">
    <citation type="submission" date="2019-02" db="EMBL/GenBank/DDBJ databases">
        <title>Deep-cultivation of Planctomycetes and their phenomic and genomic characterization uncovers novel biology.</title>
        <authorList>
            <person name="Wiegand S."/>
            <person name="Jogler M."/>
            <person name="Boedeker C."/>
            <person name="Pinto D."/>
            <person name="Vollmers J."/>
            <person name="Rivas-Marin E."/>
            <person name="Kohn T."/>
            <person name="Peeters S.H."/>
            <person name="Heuer A."/>
            <person name="Rast P."/>
            <person name="Oberbeckmann S."/>
            <person name="Bunk B."/>
            <person name="Jeske O."/>
            <person name="Meyerdierks A."/>
            <person name="Storesund J.E."/>
            <person name="Kallscheuer N."/>
            <person name="Luecker S."/>
            <person name="Lage O.M."/>
            <person name="Pohl T."/>
            <person name="Merkel B.J."/>
            <person name="Hornburger P."/>
            <person name="Mueller R.-W."/>
            <person name="Bruemmer F."/>
            <person name="Labrenz M."/>
            <person name="Spormann A.M."/>
            <person name="Op den Camp H."/>
            <person name="Overmann J."/>
            <person name="Amann R."/>
            <person name="Jetten M.S.M."/>
            <person name="Mascher T."/>
            <person name="Medema M.H."/>
            <person name="Devos D.P."/>
            <person name="Kaster A.-K."/>
            <person name="Ovreas L."/>
            <person name="Rohde M."/>
            <person name="Galperin M.Y."/>
            <person name="Jogler C."/>
        </authorList>
    </citation>
    <scope>NUCLEOTIDE SEQUENCE [LARGE SCALE GENOMIC DNA]</scope>
    <source>
        <strain evidence="2 3">Q31a</strain>
    </source>
</reference>
<dbReference type="InterPro" id="IPR024775">
    <property type="entry name" value="DinB-like"/>
</dbReference>
<keyword evidence="3" id="KW-1185">Reference proteome</keyword>
<dbReference type="EMBL" id="CP036298">
    <property type="protein sequence ID" value="QDV24674.1"/>
    <property type="molecule type" value="Genomic_DNA"/>
</dbReference>
<proteinExistence type="predicted"/>
<dbReference type="InterPro" id="IPR034660">
    <property type="entry name" value="DinB/YfiT-like"/>
</dbReference>
<dbReference type="RefSeq" id="WP_145078625.1">
    <property type="nucleotide sequence ID" value="NZ_CP036298.1"/>
</dbReference>
<dbReference type="SUPFAM" id="SSF109854">
    <property type="entry name" value="DinB/YfiT-like putative metalloenzymes"/>
    <property type="match status" value="1"/>
</dbReference>
<dbReference type="Proteomes" id="UP000318017">
    <property type="component" value="Chromosome"/>
</dbReference>
<evidence type="ECO:0000259" key="1">
    <source>
        <dbReference type="Pfam" id="PF12867"/>
    </source>
</evidence>
<protein>
    <submittedName>
        <fullName evidence="2">DinB superfamily protein</fullName>
    </submittedName>
</protein>
<dbReference type="KEGG" id="ahel:Q31a_29950"/>
<dbReference type="Gene3D" id="1.20.120.450">
    <property type="entry name" value="dinb family like domain"/>
    <property type="match status" value="1"/>
</dbReference>
<dbReference type="OrthoDB" id="287241at2"/>
<dbReference type="AlphaFoldDB" id="A0A518G7V9"/>
<accession>A0A518G7V9</accession>
<feature type="domain" description="DinB-like" evidence="1">
    <location>
        <begin position="16"/>
        <end position="157"/>
    </location>
</feature>
<gene>
    <name evidence="2" type="ORF">Q31a_29950</name>
</gene>
<organism evidence="2 3">
    <name type="scientific">Aureliella helgolandensis</name>
    <dbReference type="NCBI Taxonomy" id="2527968"/>
    <lineage>
        <taxon>Bacteria</taxon>
        <taxon>Pseudomonadati</taxon>
        <taxon>Planctomycetota</taxon>
        <taxon>Planctomycetia</taxon>
        <taxon>Pirellulales</taxon>
        <taxon>Pirellulaceae</taxon>
        <taxon>Aureliella</taxon>
    </lineage>
</organism>
<sequence>MSWNSQQFILEDLNLVHRYTLDMLSHVEDGLWFKQPQPGINTIAWQVGHIALVRYRLCLGLVRGESAGDSQLLPIAEYSRMFGKGSMPAKDPVAEYPSAGELRESLLAVHRQVMEEVPQLAESVLAEPCNITHPLFSTKGQAMRFCSKHEMLHVGQIGLLRRLLHCEIIR</sequence>